<evidence type="ECO:0000313" key="3">
    <source>
        <dbReference type="Proteomes" id="UP000719267"/>
    </source>
</evidence>
<reference evidence="2 3" key="1">
    <citation type="submission" date="2021-07" db="EMBL/GenBank/DDBJ databases">
        <title>Mesonia aestuariivivens sp. nov., isolated from a tidal flat.</title>
        <authorList>
            <person name="Kim Y.-O."/>
            <person name="Yoon J.-H."/>
        </authorList>
    </citation>
    <scope>NUCLEOTIDE SEQUENCE [LARGE SCALE GENOMIC DNA]</scope>
    <source>
        <strain evidence="2 3">JHPTF-M18</strain>
    </source>
</reference>
<evidence type="ECO:0000256" key="1">
    <source>
        <dbReference type="SAM" id="SignalP"/>
    </source>
</evidence>
<keyword evidence="3" id="KW-1185">Reference proteome</keyword>
<evidence type="ECO:0000313" key="2">
    <source>
        <dbReference type="EMBL" id="MBW2961921.1"/>
    </source>
</evidence>
<dbReference type="RefSeq" id="WP_219040208.1">
    <property type="nucleotide sequence ID" value="NZ_JAHWDF010000008.1"/>
</dbReference>
<accession>A0ABS6W243</accession>
<feature type="chain" id="PRO_5045521927" evidence="1">
    <location>
        <begin position="19"/>
        <end position="117"/>
    </location>
</feature>
<organism evidence="2 3">
    <name type="scientific">Mesonia aestuariivivens</name>
    <dbReference type="NCBI Taxonomy" id="2796128"/>
    <lineage>
        <taxon>Bacteria</taxon>
        <taxon>Pseudomonadati</taxon>
        <taxon>Bacteroidota</taxon>
        <taxon>Flavobacteriia</taxon>
        <taxon>Flavobacteriales</taxon>
        <taxon>Flavobacteriaceae</taxon>
        <taxon>Mesonia</taxon>
    </lineage>
</organism>
<gene>
    <name evidence="2" type="ORF">KW502_08925</name>
</gene>
<name>A0ABS6W243_9FLAO</name>
<dbReference type="Proteomes" id="UP000719267">
    <property type="component" value="Unassembled WGS sequence"/>
</dbReference>
<sequence>MKKIVFMAMVILGVSVYAQEVKPNFEKKGEVIKGTYYYDNGEVKQEGTYNKEGKLHGEWIMYNAEGDKTAIGNYEKGVKTGKWFFWKKDELVEVDYANNQIADVTNWQSSNTIAVSE</sequence>
<keyword evidence="1" id="KW-0732">Signal</keyword>
<feature type="signal peptide" evidence="1">
    <location>
        <begin position="1"/>
        <end position="18"/>
    </location>
</feature>
<protein>
    <submittedName>
        <fullName evidence="2">Nicotinic acid mononucleotide adenyltransferase</fullName>
    </submittedName>
</protein>
<dbReference type="EMBL" id="JAHWDF010000008">
    <property type="protein sequence ID" value="MBW2961921.1"/>
    <property type="molecule type" value="Genomic_DNA"/>
</dbReference>
<comment type="caution">
    <text evidence="2">The sequence shown here is derived from an EMBL/GenBank/DDBJ whole genome shotgun (WGS) entry which is preliminary data.</text>
</comment>
<proteinExistence type="predicted"/>